<evidence type="ECO:0000313" key="3">
    <source>
        <dbReference type="Proteomes" id="UP000245137"/>
    </source>
</evidence>
<dbReference type="RefSeq" id="WP_108917434.1">
    <property type="nucleotide sequence ID" value="NZ_BGJY01000016.1"/>
</dbReference>
<protein>
    <submittedName>
        <fullName evidence="2">NAD(P)-dependent oxidoreductase</fullName>
    </submittedName>
</protein>
<dbReference type="PANTHER" id="PTHR43245">
    <property type="entry name" value="BIFUNCTIONAL POLYMYXIN RESISTANCE PROTEIN ARNA"/>
    <property type="match status" value="1"/>
</dbReference>
<dbReference type="Gene3D" id="3.40.50.720">
    <property type="entry name" value="NAD(P)-binding Rossmann-like Domain"/>
    <property type="match status" value="1"/>
</dbReference>
<dbReference type="EMBL" id="PUIV01000016">
    <property type="protein sequence ID" value="PWB93773.1"/>
    <property type="molecule type" value="Genomic_DNA"/>
</dbReference>
<dbReference type="Proteomes" id="UP000245137">
    <property type="component" value="Unassembled WGS sequence"/>
</dbReference>
<dbReference type="PANTHER" id="PTHR43245:SF13">
    <property type="entry name" value="UDP-D-APIOSE_UDP-D-XYLOSE SYNTHASE 2"/>
    <property type="match status" value="1"/>
</dbReference>
<evidence type="ECO:0000313" key="2">
    <source>
        <dbReference type="EMBL" id="PWB93773.1"/>
    </source>
</evidence>
<proteinExistence type="predicted"/>
<dbReference type="InterPro" id="IPR050177">
    <property type="entry name" value="Lipid_A_modif_metabolic_enz"/>
</dbReference>
<sequence length="312" mass="33051">MRVFLTGGSGFLGAEATRLLVEAGHECAVLLRGDIEATRLAPLAARLHAIRGDLFAPESYREALTNFAPDALLHSGWRGVAGAERNDLGQLDNIVATGRLAAAAADAGARVLIGVGSQAEYGLLSGRVAEDAATEPTTLYGVAKLAAGRALLAIAAERGLRAVWGRVFSLYGPGEARLWLVPSLIRAFAAGRSPDLTPCEQIWEFTHVCDAAAALLALLDHEAHGVFNIGSGEPTPLRDAVLLLRDLTAPGVAPGFGRTPYRPDQIMHLEADISRICAATGWRPREPLARGFAETVEWFRSGGGEKIVNHVL</sequence>
<reference evidence="2 3" key="1">
    <citation type="journal article" date="2018" name="Appl. Microbiol. Biotechnol.">
        <title>Co-cultivation of the strictly anaerobic methanogen Methanosarcina barkeri with aerobic methanotrophs in an oxygen-limited membrane bioreactor.</title>
        <authorList>
            <person name="In 't Zandt M.H."/>
            <person name="van den Bosch T.J.M."/>
            <person name="Rijkers R."/>
            <person name="van Kessel M.A.H.J."/>
            <person name="Jetten M.S.M."/>
            <person name="Welte C.U."/>
        </authorList>
    </citation>
    <scope>NUCLEOTIDE SEQUENCE [LARGE SCALE GENOMIC DNA]</scope>
    <source>
        <strain evidence="2 3">DSM 17706</strain>
    </source>
</reference>
<comment type="caution">
    <text evidence="2">The sequence shown here is derived from an EMBL/GenBank/DDBJ whole genome shotgun (WGS) entry which is preliminary data.</text>
</comment>
<dbReference type="AlphaFoldDB" id="A0A2U1SQA3"/>
<dbReference type="InterPro" id="IPR001509">
    <property type="entry name" value="Epimerase_deHydtase"/>
</dbReference>
<accession>A0A2U1SQA3</accession>
<feature type="domain" description="NAD-dependent epimerase/dehydratase" evidence="1">
    <location>
        <begin position="3"/>
        <end position="230"/>
    </location>
</feature>
<dbReference type="SUPFAM" id="SSF51735">
    <property type="entry name" value="NAD(P)-binding Rossmann-fold domains"/>
    <property type="match status" value="1"/>
</dbReference>
<organism evidence="2 3">
    <name type="scientific">Methylosinus sporium</name>
    <dbReference type="NCBI Taxonomy" id="428"/>
    <lineage>
        <taxon>Bacteria</taxon>
        <taxon>Pseudomonadati</taxon>
        <taxon>Pseudomonadota</taxon>
        <taxon>Alphaproteobacteria</taxon>
        <taxon>Hyphomicrobiales</taxon>
        <taxon>Methylocystaceae</taxon>
        <taxon>Methylosinus</taxon>
    </lineage>
</organism>
<evidence type="ECO:0000259" key="1">
    <source>
        <dbReference type="Pfam" id="PF01370"/>
    </source>
</evidence>
<keyword evidence="3" id="KW-1185">Reference proteome</keyword>
<dbReference type="OrthoDB" id="7305551at2"/>
<name>A0A2U1SQA3_METSR</name>
<dbReference type="InterPro" id="IPR036291">
    <property type="entry name" value="NAD(P)-bd_dom_sf"/>
</dbReference>
<dbReference type="Pfam" id="PF01370">
    <property type="entry name" value="Epimerase"/>
    <property type="match status" value="1"/>
</dbReference>
<gene>
    <name evidence="2" type="ORF">C5689_11600</name>
</gene>